<dbReference type="OrthoDB" id="9781066at2"/>
<dbReference type="InterPro" id="IPR011008">
    <property type="entry name" value="Dimeric_a/b-barrel"/>
</dbReference>
<dbReference type="Pfam" id="PF20628">
    <property type="entry name" value="Dyp_perox_C"/>
    <property type="match status" value="1"/>
</dbReference>
<organism evidence="2 3">
    <name type="scientific">Helicobacter ganmani</name>
    <dbReference type="NCBI Taxonomy" id="60246"/>
    <lineage>
        <taxon>Bacteria</taxon>
        <taxon>Pseudomonadati</taxon>
        <taxon>Campylobacterota</taxon>
        <taxon>Epsilonproteobacteria</taxon>
        <taxon>Campylobacterales</taxon>
        <taxon>Helicobacteraceae</taxon>
        <taxon>Helicobacter</taxon>
    </lineage>
</organism>
<keyword evidence="3" id="KW-1185">Reference proteome</keyword>
<dbReference type="AlphaFoldDB" id="A0A3D8I916"/>
<gene>
    <name evidence="2" type="ORF">CQA43_09235</name>
</gene>
<protein>
    <recommendedName>
        <fullName evidence="1">Dyp-type peroxidase C-terminal domain-containing protein</fullName>
    </recommendedName>
</protein>
<evidence type="ECO:0000259" key="1">
    <source>
        <dbReference type="Pfam" id="PF20628"/>
    </source>
</evidence>
<dbReference type="GeneID" id="82536568"/>
<accession>A0A3D8I916</accession>
<dbReference type="EMBL" id="NXLS01000017">
    <property type="protein sequence ID" value="RDU61505.1"/>
    <property type="molecule type" value="Genomic_DNA"/>
</dbReference>
<dbReference type="Proteomes" id="UP000256650">
    <property type="component" value="Unassembled WGS sequence"/>
</dbReference>
<feature type="domain" description="Dyp-type peroxidase C-terminal" evidence="1">
    <location>
        <begin position="16"/>
        <end position="44"/>
    </location>
</feature>
<dbReference type="InterPro" id="IPR048328">
    <property type="entry name" value="Dyp_perox_C"/>
</dbReference>
<dbReference type="RefSeq" id="WP_115552309.1">
    <property type="nucleotide sequence ID" value="NZ_CAOOSM010000009.1"/>
</dbReference>
<evidence type="ECO:0000313" key="2">
    <source>
        <dbReference type="EMBL" id="RDU61505.1"/>
    </source>
</evidence>
<reference evidence="2 3" key="1">
    <citation type="submission" date="2018-04" db="EMBL/GenBank/DDBJ databases">
        <title>Novel Campyloabacter and Helicobacter Species and Strains.</title>
        <authorList>
            <person name="Mannion A.J."/>
            <person name="Shen Z."/>
            <person name="Fox J.G."/>
        </authorList>
    </citation>
    <scope>NUCLEOTIDE SEQUENCE [LARGE SCALE GENOMIC DNA]</scope>
    <source>
        <strain evidence="2 3">MIT 99-5101</strain>
    </source>
</reference>
<sequence length="47" mass="5571">MKWYQMGFNSCENCETPRNLFAFKDGTINPSENKLDKVAWVKDRTWA</sequence>
<name>A0A3D8I916_9HELI</name>
<proteinExistence type="predicted"/>
<comment type="caution">
    <text evidence="2">The sequence shown here is derived from an EMBL/GenBank/DDBJ whole genome shotgun (WGS) entry which is preliminary data.</text>
</comment>
<dbReference type="SUPFAM" id="SSF54909">
    <property type="entry name" value="Dimeric alpha+beta barrel"/>
    <property type="match status" value="1"/>
</dbReference>
<evidence type="ECO:0000313" key="3">
    <source>
        <dbReference type="Proteomes" id="UP000256650"/>
    </source>
</evidence>